<name>A0A085WWM1_9BACT</name>
<dbReference type="EMBL" id="JMCB01000001">
    <property type="protein sequence ID" value="KFE72084.1"/>
    <property type="molecule type" value="Genomic_DNA"/>
</dbReference>
<feature type="active site" description="Charge relay system" evidence="6">
    <location>
        <position position="324"/>
    </location>
</feature>
<keyword evidence="10" id="KW-1185">Reference proteome</keyword>
<evidence type="ECO:0000259" key="7">
    <source>
        <dbReference type="Pfam" id="PF00082"/>
    </source>
</evidence>
<dbReference type="PATRIC" id="fig|394096.3.peg.344"/>
<dbReference type="PRINTS" id="PR00723">
    <property type="entry name" value="SUBTILISIN"/>
</dbReference>
<comment type="similarity">
    <text evidence="1 6">Belongs to the peptidase S8 family.</text>
</comment>
<evidence type="ECO:0000256" key="1">
    <source>
        <dbReference type="ARBA" id="ARBA00011073"/>
    </source>
</evidence>
<reference evidence="9 10" key="1">
    <citation type="submission" date="2014-04" db="EMBL/GenBank/DDBJ databases">
        <title>Genome assembly of Hyalangium minutum DSM 14724.</title>
        <authorList>
            <person name="Sharma G."/>
            <person name="Subramanian S."/>
        </authorList>
    </citation>
    <scope>NUCLEOTIDE SEQUENCE [LARGE SCALE GENOMIC DNA]</scope>
    <source>
        <strain evidence="9 10">DSM 14724</strain>
    </source>
</reference>
<feature type="domain" description="Peptidase S8/S53" evidence="7">
    <location>
        <begin position="137"/>
        <end position="360"/>
    </location>
</feature>
<dbReference type="InterPro" id="IPR037045">
    <property type="entry name" value="S8pro/Inhibitor_I9_sf"/>
</dbReference>
<dbReference type="Pfam" id="PF05922">
    <property type="entry name" value="Inhibitor_I9"/>
    <property type="match status" value="1"/>
</dbReference>
<dbReference type="InterPro" id="IPR010259">
    <property type="entry name" value="S8pro/Inhibitor_I9"/>
</dbReference>
<dbReference type="FunFam" id="3.40.50.200:FF:000014">
    <property type="entry name" value="Proteinase K"/>
    <property type="match status" value="1"/>
</dbReference>
<keyword evidence="4 6" id="KW-0378">Hydrolase</keyword>
<organism evidence="9 10">
    <name type="scientific">Hyalangium minutum</name>
    <dbReference type="NCBI Taxonomy" id="394096"/>
    <lineage>
        <taxon>Bacteria</taxon>
        <taxon>Pseudomonadati</taxon>
        <taxon>Myxococcota</taxon>
        <taxon>Myxococcia</taxon>
        <taxon>Myxococcales</taxon>
        <taxon>Cystobacterineae</taxon>
        <taxon>Archangiaceae</taxon>
        <taxon>Hyalangium</taxon>
    </lineage>
</organism>
<accession>A0A085WWM1</accession>
<dbReference type="InterPro" id="IPR050131">
    <property type="entry name" value="Peptidase_S8_subtilisin-like"/>
</dbReference>
<dbReference type="Pfam" id="PF13517">
    <property type="entry name" value="FG-GAP_3"/>
    <property type="match status" value="2"/>
</dbReference>
<dbReference type="PANTHER" id="PTHR43806:SF11">
    <property type="entry name" value="CEREVISIN-RELATED"/>
    <property type="match status" value="1"/>
</dbReference>
<dbReference type="SUPFAM" id="SSF54897">
    <property type="entry name" value="Protease propeptides/inhibitors"/>
    <property type="match status" value="1"/>
</dbReference>
<dbReference type="InterPro" id="IPR013517">
    <property type="entry name" value="FG-GAP"/>
</dbReference>
<dbReference type="GO" id="GO:0006508">
    <property type="term" value="P:proteolysis"/>
    <property type="evidence" value="ECO:0007669"/>
    <property type="project" value="UniProtKB-KW"/>
</dbReference>
<dbReference type="InterPro" id="IPR022398">
    <property type="entry name" value="Peptidase_S8_His-AS"/>
</dbReference>
<evidence type="ECO:0000256" key="4">
    <source>
        <dbReference type="ARBA" id="ARBA00022801"/>
    </source>
</evidence>
<evidence type="ECO:0000256" key="6">
    <source>
        <dbReference type="PROSITE-ProRule" id="PRU01240"/>
    </source>
</evidence>
<dbReference type="PROSITE" id="PS51892">
    <property type="entry name" value="SUBTILASE"/>
    <property type="match status" value="1"/>
</dbReference>
<dbReference type="Gene3D" id="3.30.70.80">
    <property type="entry name" value="Peptidase S8 propeptide/proteinase inhibitor I9"/>
    <property type="match status" value="1"/>
</dbReference>
<dbReference type="SUPFAM" id="SSF69318">
    <property type="entry name" value="Integrin alpha N-terminal domain"/>
    <property type="match status" value="1"/>
</dbReference>
<dbReference type="CDD" id="cd04077">
    <property type="entry name" value="Peptidases_S8_PCSK9_ProteinaseK_like"/>
    <property type="match status" value="1"/>
</dbReference>
<dbReference type="PANTHER" id="PTHR43806">
    <property type="entry name" value="PEPTIDASE S8"/>
    <property type="match status" value="1"/>
</dbReference>
<evidence type="ECO:0000256" key="3">
    <source>
        <dbReference type="ARBA" id="ARBA00022729"/>
    </source>
</evidence>
<dbReference type="GO" id="GO:0004252">
    <property type="term" value="F:serine-type endopeptidase activity"/>
    <property type="evidence" value="ECO:0007669"/>
    <property type="project" value="UniProtKB-UniRule"/>
</dbReference>
<feature type="domain" description="Inhibitor I9" evidence="8">
    <location>
        <begin position="29"/>
        <end position="99"/>
    </location>
</feature>
<dbReference type="STRING" id="394096.DB31_0345"/>
<evidence type="ECO:0008006" key="11">
    <source>
        <dbReference type="Google" id="ProtNLM"/>
    </source>
</evidence>
<dbReference type="AlphaFoldDB" id="A0A085WWM1"/>
<feature type="active site" description="Charge relay system" evidence="6">
    <location>
        <position position="139"/>
    </location>
</feature>
<dbReference type="InterPro" id="IPR034193">
    <property type="entry name" value="PCSK9_ProteinaseK-like"/>
</dbReference>
<keyword evidence="2 6" id="KW-0645">Protease</keyword>
<dbReference type="InterPro" id="IPR036852">
    <property type="entry name" value="Peptidase_S8/S53_dom_sf"/>
</dbReference>
<feature type="active site" description="Charge relay system" evidence="6">
    <location>
        <position position="172"/>
    </location>
</feature>
<protein>
    <recommendedName>
        <fullName evidence="11">Alkaline serine exoprotease A</fullName>
    </recommendedName>
</protein>
<dbReference type="InterPro" id="IPR028994">
    <property type="entry name" value="Integrin_alpha_N"/>
</dbReference>
<dbReference type="InterPro" id="IPR023828">
    <property type="entry name" value="Peptidase_S8_Ser-AS"/>
</dbReference>
<evidence type="ECO:0000313" key="10">
    <source>
        <dbReference type="Proteomes" id="UP000028725"/>
    </source>
</evidence>
<dbReference type="RefSeq" id="WP_075305817.1">
    <property type="nucleotide sequence ID" value="NZ_JMCB01000001.1"/>
</dbReference>
<evidence type="ECO:0000259" key="8">
    <source>
        <dbReference type="Pfam" id="PF05922"/>
    </source>
</evidence>
<evidence type="ECO:0000256" key="5">
    <source>
        <dbReference type="ARBA" id="ARBA00022825"/>
    </source>
</evidence>
<keyword evidence="3" id="KW-0732">Signal</keyword>
<dbReference type="Gene3D" id="3.40.50.200">
    <property type="entry name" value="Peptidase S8/S53 domain"/>
    <property type="match status" value="1"/>
</dbReference>
<dbReference type="InterPro" id="IPR015500">
    <property type="entry name" value="Peptidase_S8_subtilisin-rel"/>
</dbReference>
<gene>
    <name evidence="9" type="ORF">DB31_0345</name>
</gene>
<dbReference type="SUPFAM" id="SSF52743">
    <property type="entry name" value="Subtilisin-like"/>
    <property type="match status" value="1"/>
</dbReference>
<dbReference type="Proteomes" id="UP000028725">
    <property type="component" value="Unassembled WGS sequence"/>
</dbReference>
<evidence type="ECO:0000313" key="9">
    <source>
        <dbReference type="EMBL" id="KFE72084.1"/>
    </source>
</evidence>
<dbReference type="GO" id="GO:0005615">
    <property type="term" value="C:extracellular space"/>
    <property type="evidence" value="ECO:0007669"/>
    <property type="project" value="TreeGrafter"/>
</dbReference>
<keyword evidence="5 6" id="KW-0720">Serine protease</keyword>
<proteinExistence type="inferred from homology"/>
<dbReference type="InterPro" id="IPR000209">
    <property type="entry name" value="Peptidase_S8/S53_dom"/>
</dbReference>
<evidence type="ECO:0000256" key="2">
    <source>
        <dbReference type="ARBA" id="ARBA00022670"/>
    </source>
</evidence>
<dbReference type="PROSITE" id="PS00137">
    <property type="entry name" value="SUBTILASE_HIS"/>
    <property type="match status" value="1"/>
</dbReference>
<sequence>MNQETEAAHALGAESTQGFLRSEDPIPGQYIVVLKEADVPAKDVLAVASTLAFRYQATVLEEYQHALRGFAIAADENQARALAADPLVKYVVEDGVVRLADAQLEAPWGLDRIDQRNRPLDGVYRYNQTGVSVHAYIFDTGIRTTHVEFGGRASADFTVINDGRGAEDCNGHGTHVAGTIGGQRFGLAKGVQLHSVRVLNCNGSGTWSGVIAAIEWVTTHQVKPAVANMSLGGAANPAVDDAIRGSISQGILYVVAAINNGDDACKYTPSRIAEAMTVGATDSSDARPYFSNFGSCLDMFAPGVNITSAWFSSDTATKELTGTSMAAPHVTGAAALYLEINPNATPAAVSQALNDRATSGVVSDPGAGSPNRLLFAFSEPQRWVSDFGYEAGGWRVENHPRMMADVNGDGRQDIVGFGNAGVYVSLSTGSSFTPPQLWVAGFGYEAGGWRVEKHPRMMADVNRDGRQDIVGFGNAGVSVSLSTGSSFTPPQLWVADFGYEAGGWRVENHPRMMADVNRDGRQDVVGFGNAGVYVALSTGSSFTPPQLWVTDFGYEAGGWRVEKHPRMMADVNGDGMQDVVGFGNAGVYVALSTGSGFATSQLWVADFGYEAGGWRVENHPRMMADVNGDGRQDVVGFGNAGVFVALSTGSSFAAPQLWVADFGYEAGGWRVENHPRMTAEVNDDGRQDIVGFGNAGVYIALSTGSNFTGPQFRVDSYGWGSGWLVGQDPRMMADVNGDGRQDIVGFGSKAVFVTLL</sequence>
<dbReference type="PROSITE" id="PS00138">
    <property type="entry name" value="SUBTILASE_SER"/>
    <property type="match status" value="1"/>
</dbReference>
<dbReference type="Pfam" id="PF00082">
    <property type="entry name" value="Peptidase_S8"/>
    <property type="match status" value="1"/>
</dbReference>
<comment type="caution">
    <text evidence="9">The sequence shown here is derived from an EMBL/GenBank/DDBJ whole genome shotgun (WGS) entry which is preliminary data.</text>
</comment>